<evidence type="ECO:0000313" key="2">
    <source>
        <dbReference type="Proteomes" id="UP000019102"/>
    </source>
</evidence>
<dbReference type="EMBL" id="BAVS01000044">
    <property type="protein sequence ID" value="GAE95212.1"/>
    <property type="molecule type" value="Genomic_DNA"/>
</dbReference>
<accession>W4VPT0</accession>
<gene>
    <name evidence="1" type="ORF">JCM21714_4426</name>
</gene>
<organism evidence="1 2">
    <name type="scientific">Gracilibacillus boraciitolerans JCM 21714</name>
    <dbReference type="NCBI Taxonomy" id="1298598"/>
    <lineage>
        <taxon>Bacteria</taxon>
        <taxon>Bacillati</taxon>
        <taxon>Bacillota</taxon>
        <taxon>Bacilli</taxon>
        <taxon>Bacillales</taxon>
        <taxon>Bacillaceae</taxon>
        <taxon>Gracilibacillus</taxon>
    </lineage>
</organism>
<dbReference type="Pfam" id="PF14305">
    <property type="entry name" value="ATPgrasp_TupA"/>
    <property type="match status" value="1"/>
</dbReference>
<dbReference type="Proteomes" id="UP000019102">
    <property type="component" value="Unassembled WGS sequence"/>
</dbReference>
<protein>
    <submittedName>
        <fullName evidence="1">Glycosyltransferase</fullName>
    </submittedName>
</protein>
<dbReference type="GO" id="GO:0016740">
    <property type="term" value="F:transferase activity"/>
    <property type="evidence" value="ECO:0007669"/>
    <property type="project" value="UniProtKB-KW"/>
</dbReference>
<keyword evidence="2" id="KW-1185">Reference proteome</keyword>
<dbReference type="STRING" id="1298598.JCM21714_4426"/>
<sequence>MGEFPNLKNPKSFNEKLQFLKLYHRDPLMTQCADKYEVRKYISEKIGDHVLNELYGVYDSVEEIDFGSLPKEFVMKVTHGSGQNLICKDKSEIDWNKEKENLKKYMKKNHYYFNGEWPYKDIKPRIIVEKFLTDKGTVPMDYKLFCINGYVEFIVVDEDRFGEHKQTLYDKGWNKLGVKMTYENSKNNIEKPKSFDDMLDVAEKLSKPFPFARIDFYEVKEKLVFGEITFYPKSGCINFSPSTFNNELGERFNVNYN</sequence>
<evidence type="ECO:0000313" key="1">
    <source>
        <dbReference type="EMBL" id="GAE95212.1"/>
    </source>
</evidence>
<dbReference type="RefSeq" id="WP_035726017.1">
    <property type="nucleotide sequence ID" value="NZ_BAVS01000044.1"/>
</dbReference>
<keyword evidence="1" id="KW-0808">Transferase</keyword>
<dbReference type="AlphaFoldDB" id="W4VPT0"/>
<comment type="caution">
    <text evidence="1">The sequence shown here is derived from an EMBL/GenBank/DDBJ whole genome shotgun (WGS) entry which is preliminary data.</text>
</comment>
<dbReference type="OrthoDB" id="9791827at2"/>
<reference evidence="1 2" key="1">
    <citation type="journal article" date="2014" name="Genome Announc.">
        <title>Draft Genome Sequence of the Boron-Tolerant and Moderately Halotolerant Bacterium Gracilibacillus boraciitolerans JCM 21714T.</title>
        <authorList>
            <person name="Ahmed I."/>
            <person name="Oshima K."/>
            <person name="Suda W."/>
            <person name="Kitamura K."/>
            <person name="Iida T."/>
            <person name="Ohmori Y."/>
            <person name="Fujiwara T."/>
            <person name="Hattori M."/>
            <person name="Ohkuma M."/>
        </authorList>
    </citation>
    <scope>NUCLEOTIDE SEQUENCE [LARGE SCALE GENOMIC DNA]</scope>
    <source>
        <strain evidence="1 2">JCM 21714</strain>
    </source>
</reference>
<name>W4VPT0_9BACI</name>
<proteinExistence type="predicted"/>
<dbReference type="InterPro" id="IPR029465">
    <property type="entry name" value="ATPgrasp_TupA"/>
</dbReference>
<dbReference type="eggNOG" id="COG3307">
    <property type="taxonomic scope" value="Bacteria"/>
</dbReference>